<dbReference type="InterPro" id="IPR016163">
    <property type="entry name" value="Ald_DH_C"/>
</dbReference>
<keyword evidence="6" id="KW-1185">Reference proteome</keyword>
<evidence type="ECO:0000313" key="5">
    <source>
        <dbReference type="EMBL" id="GAA2389686.1"/>
    </source>
</evidence>
<dbReference type="Proteomes" id="UP001501444">
    <property type="component" value="Unassembled WGS sequence"/>
</dbReference>
<dbReference type="PROSITE" id="PS00687">
    <property type="entry name" value="ALDEHYDE_DEHYDR_GLU"/>
    <property type="match status" value="1"/>
</dbReference>
<dbReference type="InterPro" id="IPR016162">
    <property type="entry name" value="Ald_DH_N"/>
</dbReference>
<name>A0ABP5UXJ4_9ACTN</name>
<comment type="similarity">
    <text evidence="3">Belongs to the aldehyde dehydrogenase family.</text>
</comment>
<proteinExistence type="inferred from homology"/>
<evidence type="ECO:0000313" key="6">
    <source>
        <dbReference type="Proteomes" id="UP001501444"/>
    </source>
</evidence>
<dbReference type="EMBL" id="BAAARV010000120">
    <property type="protein sequence ID" value="GAA2389686.1"/>
    <property type="molecule type" value="Genomic_DNA"/>
</dbReference>
<comment type="caution">
    <text evidence="5">The sequence shown here is derived from an EMBL/GenBank/DDBJ whole genome shotgun (WGS) entry which is preliminary data.</text>
</comment>
<dbReference type="InterPro" id="IPR029510">
    <property type="entry name" value="Ald_DH_CS_GLU"/>
</dbReference>
<feature type="active site" evidence="2">
    <location>
        <position position="248"/>
    </location>
</feature>
<protein>
    <submittedName>
        <fullName evidence="5">Aldehyde dehydrogenase family protein</fullName>
    </submittedName>
</protein>
<feature type="domain" description="Aldehyde dehydrogenase" evidence="4">
    <location>
        <begin position="15"/>
        <end position="474"/>
    </location>
</feature>
<sequence length="480" mass="49820">MPEDLQLLIDGDWLAGSGPLLRSVNPAHPHETVAEGATATGAEVERAVTAAAAAAEGWRRTPHHERGAILARAAAALRTEADAFGVELSREEGKLGAEGIGEVRRAAQILDFFAAEADREAGELYASPRAGESIVVSRHPVGVVGVVTPFNFPIAIPAWKIAPALSHGNTVVWKPASVVPLLAQRLARALTDAGLPDGVLNLVVGAGSLGQAIVDHPLVDAVTFTGSTTVGRSLIAACGAAAKPIQAELGGKNAAIVLADADLPAAIDDVVAGAFRASGQRCTATSRLIVQADVAEQVIDGIRARIESMVLGDPTIAGTDVGPVITSDARDSIATAVRAAGARTRLLTSGDLLPDIDAGYYVRPTLIEVSDTRDPLWTDEIFGPVLTVTRVPDVDTALRLANDSPFGLSCALFTSDLAVTLHAMAELRVGVLHVNSETGGADPHVPFGGTKASAFGPKEQGRAARDFFTSMRTVYLQGRR</sequence>
<dbReference type="InterPro" id="IPR016160">
    <property type="entry name" value="Ald_DH_CS_CYS"/>
</dbReference>
<dbReference type="SUPFAM" id="SSF53720">
    <property type="entry name" value="ALDH-like"/>
    <property type="match status" value="1"/>
</dbReference>
<dbReference type="PROSITE" id="PS00070">
    <property type="entry name" value="ALDEHYDE_DEHYDR_CYS"/>
    <property type="match status" value="1"/>
</dbReference>
<evidence type="ECO:0000256" key="3">
    <source>
        <dbReference type="RuleBase" id="RU003345"/>
    </source>
</evidence>
<dbReference type="PANTHER" id="PTHR11699">
    <property type="entry name" value="ALDEHYDE DEHYDROGENASE-RELATED"/>
    <property type="match status" value="1"/>
</dbReference>
<evidence type="ECO:0000259" key="4">
    <source>
        <dbReference type="Pfam" id="PF00171"/>
    </source>
</evidence>
<dbReference type="Pfam" id="PF00171">
    <property type="entry name" value="Aldedh"/>
    <property type="match status" value="1"/>
</dbReference>
<dbReference type="InterPro" id="IPR016161">
    <property type="entry name" value="Ald_DH/histidinol_DH"/>
</dbReference>
<dbReference type="RefSeq" id="WP_344619927.1">
    <property type="nucleotide sequence ID" value="NZ_BAAARV010000120.1"/>
</dbReference>
<gene>
    <name evidence="5" type="ORF">GCM10010170_101380</name>
</gene>
<evidence type="ECO:0000256" key="1">
    <source>
        <dbReference type="ARBA" id="ARBA00023002"/>
    </source>
</evidence>
<organism evidence="5 6">
    <name type="scientific">Dactylosporangium salmoneum</name>
    <dbReference type="NCBI Taxonomy" id="53361"/>
    <lineage>
        <taxon>Bacteria</taxon>
        <taxon>Bacillati</taxon>
        <taxon>Actinomycetota</taxon>
        <taxon>Actinomycetes</taxon>
        <taxon>Micromonosporales</taxon>
        <taxon>Micromonosporaceae</taxon>
        <taxon>Dactylosporangium</taxon>
    </lineage>
</organism>
<dbReference type="Gene3D" id="3.40.605.10">
    <property type="entry name" value="Aldehyde Dehydrogenase, Chain A, domain 1"/>
    <property type="match status" value="1"/>
</dbReference>
<dbReference type="InterPro" id="IPR015590">
    <property type="entry name" value="Aldehyde_DH_dom"/>
</dbReference>
<evidence type="ECO:0000256" key="2">
    <source>
        <dbReference type="PROSITE-ProRule" id="PRU10007"/>
    </source>
</evidence>
<keyword evidence="1 3" id="KW-0560">Oxidoreductase</keyword>
<reference evidence="6" key="1">
    <citation type="journal article" date="2019" name="Int. J. Syst. Evol. Microbiol.">
        <title>The Global Catalogue of Microorganisms (GCM) 10K type strain sequencing project: providing services to taxonomists for standard genome sequencing and annotation.</title>
        <authorList>
            <consortium name="The Broad Institute Genomics Platform"/>
            <consortium name="The Broad Institute Genome Sequencing Center for Infectious Disease"/>
            <person name="Wu L."/>
            <person name="Ma J."/>
        </authorList>
    </citation>
    <scope>NUCLEOTIDE SEQUENCE [LARGE SCALE GENOMIC DNA]</scope>
    <source>
        <strain evidence="6">JCM 3272</strain>
    </source>
</reference>
<dbReference type="Gene3D" id="3.40.309.10">
    <property type="entry name" value="Aldehyde Dehydrogenase, Chain A, domain 2"/>
    <property type="match status" value="1"/>
</dbReference>
<accession>A0ABP5UXJ4</accession>